<name>A0AAW2XZF0_9LAMI</name>
<protein>
    <submittedName>
        <fullName evidence="1">Uncharacterized protein</fullName>
    </submittedName>
</protein>
<reference evidence="1" key="1">
    <citation type="submission" date="2020-06" db="EMBL/GenBank/DDBJ databases">
        <authorList>
            <person name="Li T."/>
            <person name="Hu X."/>
            <person name="Zhang T."/>
            <person name="Song X."/>
            <person name="Zhang H."/>
            <person name="Dai N."/>
            <person name="Sheng W."/>
            <person name="Hou X."/>
            <person name="Wei L."/>
        </authorList>
    </citation>
    <scope>NUCLEOTIDE SEQUENCE</scope>
    <source>
        <strain evidence="1">KEN1</strain>
        <tissue evidence="1">Leaf</tissue>
    </source>
</reference>
<comment type="caution">
    <text evidence="1">The sequence shown here is derived from an EMBL/GenBank/DDBJ whole genome shotgun (WGS) entry which is preliminary data.</text>
</comment>
<dbReference type="EMBL" id="JACGWN010000002">
    <property type="protein sequence ID" value="KAL0458372.1"/>
    <property type="molecule type" value="Genomic_DNA"/>
</dbReference>
<organism evidence="1">
    <name type="scientific">Sesamum latifolium</name>
    <dbReference type="NCBI Taxonomy" id="2727402"/>
    <lineage>
        <taxon>Eukaryota</taxon>
        <taxon>Viridiplantae</taxon>
        <taxon>Streptophyta</taxon>
        <taxon>Embryophyta</taxon>
        <taxon>Tracheophyta</taxon>
        <taxon>Spermatophyta</taxon>
        <taxon>Magnoliopsida</taxon>
        <taxon>eudicotyledons</taxon>
        <taxon>Gunneridae</taxon>
        <taxon>Pentapetalae</taxon>
        <taxon>asterids</taxon>
        <taxon>lamiids</taxon>
        <taxon>Lamiales</taxon>
        <taxon>Pedaliaceae</taxon>
        <taxon>Sesamum</taxon>
    </lineage>
</organism>
<accession>A0AAW2XZF0</accession>
<gene>
    <name evidence="1" type="ORF">Slati_0464400</name>
</gene>
<dbReference type="AlphaFoldDB" id="A0AAW2XZF0"/>
<reference evidence="1" key="2">
    <citation type="journal article" date="2024" name="Plant">
        <title>Genomic evolution and insights into agronomic trait innovations of Sesamum species.</title>
        <authorList>
            <person name="Miao H."/>
            <person name="Wang L."/>
            <person name="Qu L."/>
            <person name="Liu H."/>
            <person name="Sun Y."/>
            <person name="Le M."/>
            <person name="Wang Q."/>
            <person name="Wei S."/>
            <person name="Zheng Y."/>
            <person name="Lin W."/>
            <person name="Duan Y."/>
            <person name="Cao H."/>
            <person name="Xiong S."/>
            <person name="Wang X."/>
            <person name="Wei L."/>
            <person name="Li C."/>
            <person name="Ma Q."/>
            <person name="Ju M."/>
            <person name="Zhao R."/>
            <person name="Li G."/>
            <person name="Mu C."/>
            <person name="Tian Q."/>
            <person name="Mei H."/>
            <person name="Zhang T."/>
            <person name="Gao T."/>
            <person name="Zhang H."/>
        </authorList>
    </citation>
    <scope>NUCLEOTIDE SEQUENCE</scope>
    <source>
        <strain evidence="1">KEN1</strain>
    </source>
</reference>
<evidence type="ECO:0000313" key="1">
    <source>
        <dbReference type="EMBL" id="KAL0458372.1"/>
    </source>
</evidence>
<proteinExistence type="predicted"/>
<sequence>MLCARYFPQASFLDAKEGVRPSYAWRSILSAHPLLNPRLRWFIRDNCKEDIREVFATADEDWILKILVKVGSVDVLGWHFDAKGWFSANSAYKVALSQQVASCSFSRELILKYGLFYWNFLRKTKAAPKVLFFT</sequence>